<proteinExistence type="predicted"/>
<feature type="domain" description="HNH nuclease" evidence="1">
    <location>
        <begin position="138"/>
        <end position="176"/>
    </location>
</feature>
<sequence length="202" mass="22969">RHYKKSGLCGACSYRRRKGIPLDAPSLKNGHLRPEEVPEQLHAAFDFSSQKRKEGKSRPYLYIKRTCLNCGNQKEIYVHSIRQALKDEKLTEKCHSCVSSCGASNHAWKGGRIKDKHGYIGVLTPNHPRAPKNGYVYEHRLVMEKMISRYLLPFPEETVHHKNGIHGDNRPENLELRVKGTHPPGILPEDAPHCPTCRCSTT</sequence>
<dbReference type="SUPFAM" id="SSF54060">
    <property type="entry name" value="His-Me finger endonucleases"/>
    <property type="match status" value="1"/>
</dbReference>
<protein>
    <recommendedName>
        <fullName evidence="1">HNH nuclease domain-containing protein</fullName>
    </recommendedName>
</protein>
<dbReference type="Gene3D" id="3.90.75.20">
    <property type="match status" value="1"/>
</dbReference>
<evidence type="ECO:0000259" key="1">
    <source>
        <dbReference type="Pfam" id="PF13392"/>
    </source>
</evidence>
<accession>A0A0F9EBX5</accession>
<gene>
    <name evidence="2" type="ORF">LCGC14_2444300</name>
</gene>
<name>A0A0F9EBX5_9ZZZZ</name>
<dbReference type="EMBL" id="LAZR01037689">
    <property type="protein sequence ID" value="KKL21553.1"/>
    <property type="molecule type" value="Genomic_DNA"/>
</dbReference>
<dbReference type="Pfam" id="PF13392">
    <property type="entry name" value="HNH_3"/>
    <property type="match status" value="1"/>
</dbReference>
<dbReference type="InterPro" id="IPR044925">
    <property type="entry name" value="His-Me_finger_sf"/>
</dbReference>
<comment type="caution">
    <text evidence="2">The sequence shown here is derived from an EMBL/GenBank/DDBJ whole genome shotgun (WGS) entry which is preliminary data.</text>
</comment>
<evidence type="ECO:0000313" key="2">
    <source>
        <dbReference type="EMBL" id="KKL21553.1"/>
    </source>
</evidence>
<reference evidence="2" key="1">
    <citation type="journal article" date="2015" name="Nature">
        <title>Complex archaea that bridge the gap between prokaryotes and eukaryotes.</title>
        <authorList>
            <person name="Spang A."/>
            <person name="Saw J.H."/>
            <person name="Jorgensen S.L."/>
            <person name="Zaremba-Niedzwiedzka K."/>
            <person name="Martijn J."/>
            <person name="Lind A.E."/>
            <person name="van Eijk R."/>
            <person name="Schleper C."/>
            <person name="Guy L."/>
            <person name="Ettema T.J."/>
        </authorList>
    </citation>
    <scope>NUCLEOTIDE SEQUENCE</scope>
</reference>
<dbReference type="InterPro" id="IPR003615">
    <property type="entry name" value="HNH_nuc"/>
</dbReference>
<organism evidence="2">
    <name type="scientific">marine sediment metagenome</name>
    <dbReference type="NCBI Taxonomy" id="412755"/>
    <lineage>
        <taxon>unclassified sequences</taxon>
        <taxon>metagenomes</taxon>
        <taxon>ecological metagenomes</taxon>
    </lineage>
</organism>
<feature type="non-terminal residue" evidence="2">
    <location>
        <position position="1"/>
    </location>
</feature>
<dbReference type="AlphaFoldDB" id="A0A0F9EBX5"/>